<dbReference type="RefSeq" id="XP_003290468.1">
    <property type="nucleotide sequence ID" value="XM_003290420.1"/>
</dbReference>
<protein>
    <submittedName>
        <fullName evidence="1">Uncharacterized protein</fullName>
    </submittedName>
</protein>
<dbReference type="AlphaFoldDB" id="F0ZSS7"/>
<name>F0ZSS7_DICPU</name>
<dbReference type="VEuPathDB" id="AmoebaDB:DICPUDRAFT_37370"/>
<dbReference type="GeneID" id="10504824"/>
<gene>
    <name evidence="1" type="ORF">DICPUDRAFT_37370</name>
</gene>
<evidence type="ECO:0000313" key="1">
    <source>
        <dbReference type="EMBL" id="EGC32998.1"/>
    </source>
</evidence>
<dbReference type="Proteomes" id="UP000001064">
    <property type="component" value="Unassembled WGS sequence"/>
</dbReference>
<dbReference type="FunCoup" id="F0ZSS7">
    <property type="interactions" value="398"/>
</dbReference>
<dbReference type="InParanoid" id="F0ZSS7"/>
<organism evidence="1 2">
    <name type="scientific">Dictyostelium purpureum</name>
    <name type="common">Slime mold</name>
    <dbReference type="NCBI Taxonomy" id="5786"/>
    <lineage>
        <taxon>Eukaryota</taxon>
        <taxon>Amoebozoa</taxon>
        <taxon>Evosea</taxon>
        <taxon>Eumycetozoa</taxon>
        <taxon>Dictyostelia</taxon>
        <taxon>Dictyosteliales</taxon>
        <taxon>Dictyosteliaceae</taxon>
        <taxon>Dictyostelium</taxon>
    </lineage>
</organism>
<dbReference type="eggNOG" id="ENOG502RHKA">
    <property type="taxonomic scope" value="Eukaryota"/>
</dbReference>
<dbReference type="KEGG" id="dpp:DICPUDRAFT_37370"/>
<sequence>MEDNNDLESVRQHCIKVGAAKIEEMSKVQIQSCLDSLKDKANEITQLFDDCVPRIPTNNPPIYTLVTIFNLLINGELSTFGDSRNRCCKNGEVLLNEMRSFNVNNVSFHTFSLLRGYFENVQDNVLNTDFVFEEIEPYGDVAVDLYEWLDSNYTLLSLKYNDNDEDDEMM</sequence>
<proteinExistence type="predicted"/>
<dbReference type="EMBL" id="GL871163">
    <property type="protein sequence ID" value="EGC32998.1"/>
    <property type="molecule type" value="Genomic_DNA"/>
</dbReference>
<evidence type="ECO:0000313" key="2">
    <source>
        <dbReference type="Proteomes" id="UP000001064"/>
    </source>
</evidence>
<keyword evidence="2" id="KW-1185">Reference proteome</keyword>
<reference evidence="2" key="1">
    <citation type="journal article" date="2011" name="Genome Biol.">
        <title>Comparative genomics of the social amoebae Dictyostelium discoideum and Dictyostelium purpureum.</title>
        <authorList>
            <consortium name="US DOE Joint Genome Institute (JGI-PGF)"/>
            <person name="Sucgang R."/>
            <person name="Kuo A."/>
            <person name="Tian X."/>
            <person name="Salerno W."/>
            <person name="Parikh A."/>
            <person name="Feasley C.L."/>
            <person name="Dalin E."/>
            <person name="Tu H."/>
            <person name="Huang E."/>
            <person name="Barry K."/>
            <person name="Lindquist E."/>
            <person name="Shapiro H."/>
            <person name="Bruce D."/>
            <person name="Schmutz J."/>
            <person name="Salamov A."/>
            <person name="Fey P."/>
            <person name="Gaudet P."/>
            <person name="Anjard C."/>
            <person name="Babu M.M."/>
            <person name="Basu S."/>
            <person name="Bushmanova Y."/>
            <person name="van der Wel H."/>
            <person name="Katoh-Kurasawa M."/>
            <person name="Dinh C."/>
            <person name="Coutinho P.M."/>
            <person name="Saito T."/>
            <person name="Elias M."/>
            <person name="Schaap P."/>
            <person name="Kay R.R."/>
            <person name="Henrissat B."/>
            <person name="Eichinger L."/>
            <person name="Rivero F."/>
            <person name="Putnam N.H."/>
            <person name="West C.M."/>
            <person name="Loomis W.F."/>
            <person name="Chisholm R.L."/>
            <person name="Shaulsky G."/>
            <person name="Strassmann J.E."/>
            <person name="Queller D.C."/>
            <person name="Kuspa A."/>
            <person name="Grigoriev I.V."/>
        </authorList>
    </citation>
    <scope>NUCLEOTIDE SEQUENCE [LARGE SCALE GENOMIC DNA]</scope>
    <source>
        <strain evidence="2">QSDP1</strain>
    </source>
</reference>
<dbReference type="OrthoDB" id="17232at2759"/>
<accession>F0ZSS7</accession>
<dbReference type="OMA" id="YEWIDSN"/>